<dbReference type="KEGG" id="pcm:AY601_0947"/>
<gene>
    <name evidence="3" type="ORF">AY601_0947</name>
</gene>
<feature type="region of interest" description="Disordered" evidence="1">
    <location>
        <begin position="295"/>
        <end position="329"/>
    </location>
</feature>
<dbReference type="OrthoDB" id="1525197at2"/>
<dbReference type="Pfam" id="PF03432">
    <property type="entry name" value="Relaxase"/>
    <property type="match status" value="1"/>
</dbReference>
<protein>
    <submittedName>
        <fullName evidence="3">Relaxase</fullName>
    </submittedName>
</protein>
<dbReference type="AlphaFoldDB" id="A0A127V981"/>
<reference evidence="3 4" key="1">
    <citation type="submission" date="2016-03" db="EMBL/GenBank/DDBJ databases">
        <title>Complete genome sequence of Pedobacter cryoconitis PAMC 27485.</title>
        <authorList>
            <person name="Lee J."/>
            <person name="Kim O.-S."/>
        </authorList>
    </citation>
    <scope>NUCLEOTIDE SEQUENCE [LARGE SCALE GENOMIC DNA]</scope>
    <source>
        <strain evidence="3 4">PAMC 27485</strain>
    </source>
</reference>
<evidence type="ECO:0000313" key="3">
    <source>
        <dbReference type="EMBL" id="AMP97886.1"/>
    </source>
</evidence>
<proteinExistence type="predicted"/>
<dbReference type="RefSeq" id="WP_068397153.1">
    <property type="nucleotide sequence ID" value="NZ_CP014504.1"/>
</dbReference>
<organism evidence="3 4">
    <name type="scientific">Pedobacter cryoconitis</name>
    <dbReference type="NCBI Taxonomy" id="188932"/>
    <lineage>
        <taxon>Bacteria</taxon>
        <taxon>Pseudomonadati</taxon>
        <taxon>Bacteroidota</taxon>
        <taxon>Sphingobacteriia</taxon>
        <taxon>Sphingobacteriales</taxon>
        <taxon>Sphingobacteriaceae</taxon>
        <taxon>Pedobacter</taxon>
    </lineage>
</organism>
<dbReference type="EMBL" id="CP014504">
    <property type="protein sequence ID" value="AMP97886.1"/>
    <property type="molecule type" value="Genomic_DNA"/>
</dbReference>
<dbReference type="InterPro" id="IPR005094">
    <property type="entry name" value="Endonuclease_MobA/VirD2"/>
</dbReference>
<accession>A0A127V981</accession>
<evidence type="ECO:0000259" key="2">
    <source>
        <dbReference type="Pfam" id="PF03432"/>
    </source>
</evidence>
<keyword evidence="4" id="KW-1185">Reference proteome</keyword>
<dbReference type="Proteomes" id="UP000071561">
    <property type="component" value="Chromosome"/>
</dbReference>
<name>A0A127V981_9SPHI</name>
<sequence>MIGKPITGKSFGGCVRYVVDKKDAVILDANGVRMQNAYLITQDLNQQRKTRPGLGKAVGHLVLSWSNEDLPKLSDQIMVERAKEYMEKMNIRNTQYVMVRHHDGKNPHMHIIYNRVDNKGNTISDNNSYGQNIKACKEITLKHGYHLGKGKEQVNRHALTGKEKSRYELFDAIKSALKQSVSWKGLESNLQAKGIQIDFKMRSGTNEVQGISFEKDGFKMKGSAIDRTFSYCNLNAQLNFNQQREQQRIACIENSPSVAHQIREVLRTNYQHDSQPVFSGGKNLLEILLSPEFAPAQSGDQDDAKIYRKKKKKKTGQQTDQEQSNGISR</sequence>
<feature type="compositionally biased region" description="Polar residues" evidence="1">
    <location>
        <begin position="316"/>
        <end position="329"/>
    </location>
</feature>
<dbReference type="PATRIC" id="fig|188932.3.peg.975"/>
<evidence type="ECO:0000313" key="4">
    <source>
        <dbReference type="Proteomes" id="UP000071561"/>
    </source>
</evidence>
<evidence type="ECO:0000256" key="1">
    <source>
        <dbReference type="SAM" id="MobiDB-lite"/>
    </source>
</evidence>
<feature type="domain" description="MobA/VirD2-like nuclease" evidence="2">
    <location>
        <begin position="17"/>
        <end position="144"/>
    </location>
</feature>